<reference evidence="2 3" key="1">
    <citation type="journal article" date="2016" name="Mol. Biol. Evol.">
        <title>Comparative Genomics of Early-Diverging Mushroom-Forming Fungi Provides Insights into the Origins of Lignocellulose Decay Capabilities.</title>
        <authorList>
            <person name="Nagy L.G."/>
            <person name="Riley R."/>
            <person name="Tritt A."/>
            <person name="Adam C."/>
            <person name="Daum C."/>
            <person name="Floudas D."/>
            <person name="Sun H."/>
            <person name="Yadav J.S."/>
            <person name="Pangilinan J."/>
            <person name="Larsson K.H."/>
            <person name="Matsuura K."/>
            <person name="Barry K."/>
            <person name="Labutti K."/>
            <person name="Kuo R."/>
            <person name="Ohm R.A."/>
            <person name="Bhattacharya S.S."/>
            <person name="Shirouzu T."/>
            <person name="Yoshinaga Y."/>
            <person name="Martin F.M."/>
            <person name="Grigoriev I.V."/>
            <person name="Hibbett D.S."/>
        </authorList>
    </citation>
    <scope>NUCLEOTIDE SEQUENCE [LARGE SCALE GENOMIC DNA]</scope>
    <source>
        <strain evidence="2 3">L-15889</strain>
    </source>
</reference>
<evidence type="ECO:0000313" key="2">
    <source>
        <dbReference type="EMBL" id="KZT71578.1"/>
    </source>
</evidence>
<dbReference type="Proteomes" id="UP000076727">
    <property type="component" value="Unassembled WGS sequence"/>
</dbReference>
<dbReference type="InterPro" id="IPR024554">
    <property type="entry name" value="LEC1-like_C"/>
</dbReference>
<proteinExistence type="predicted"/>
<evidence type="ECO:0000313" key="3">
    <source>
        <dbReference type="Proteomes" id="UP000076727"/>
    </source>
</evidence>
<dbReference type="Pfam" id="PF12825">
    <property type="entry name" value="DUF3818"/>
    <property type="match status" value="1"/>
</dbReference>
<gene>
    <name evidence="2" type="ORF">DAEQUDRAFT_113079</name>
</gene>
<name>A0A165S637_9APHY</name>
<dbReference type="AlphaFoldDB" id="A0A165S637"/>
<evidence type="ECO:0000259" key="1">
    <source>
        <dbReference type="Pfam" id="PF12825"/>
    </source>
</evidence>
<dbReference type="OrthoDB" id="2117459at2759"/>
<keyword evidence="3" id="KW-1185">Reference proteome</keyword>
<organism evidence="2 3">
    <name type="scientific">Daedalea quercina L-15889</name>
    <dbReference type="NCBI Taxonomy" id="1314783"/>
    <lineage>
        <taxon>Eukaryota</taxon>
        <taxon>Fungi</taxon>
        <taxon>Dikarya</taxon>
        <taxon>Basidiomycota</taxon>
        <taxon>Agaricomycotina</taxon>
        <taxon>Agaricomycetes</taxon>
        <taxon>Polyporales</taxon>
        <taxon>Fomitopsis</taxon>
    </lineage>
</organism>
<accession>A0A165S637</accession>
<dbReference type="STRING" id="1314783.A0A165S637"/>
<sequence length="124" mass="13994">MQRVHRSHRAHKEYLEYVESLQDSDDDDGPQDEEAWLFEDLSVLARLHSRIKDREQLIEIIFEDCNGHKSSGTVTDRNVRKATGLLKDIIPKFCAPLAQVYRAARIAALPHGLGASLSTVSTHS</sequence>
<feature type="domain" description="PX" evidence="1">
    <location>
        <begin position="2"/>
        <end position="64"/>
    </location>
</feature>
<dbReference type="EMBL" id="KV429045">
    <property type="protein sequence ID" value="KZT71578.1"/>
    <property type="molecule type" value="Genomic_DNA"/>
</dbReference>
<protein>
    <recommendedName>
        <fullName evidence="1">PX domain-containing protein</fullName>
    </recommendedName>
</protein>